<feature type="signal peptide" evidence="10">
    <location>
        <begin position="1"/>
        <end position="21"/>
    </location>
</feature>
<organism evidence="13 14">
    <name type="scientific">Mucilaginibacter polytrichastri</name>
    <dbReference type="NCBI Taxonomy" id="1302689"/>
    <lineage>
        <taxon>Bacteria</taxon>
        <taxon>Pseudomonadati</taxon>
        <taxon>Bacteroidota</taxon>
        <taxon>Sphingobacteriia</taxon>
        <taxon>Sphingobacteriales</taxon>
        <taxon>Sphingobacteriaceae</taxon>
        <taxon>Mucilaginibacter</taxon>
    </lineage>
</organism>
<comment type="similarity">
    <text evidence="8 9">Belongs to the TonB-dependent receptor family.</text>
</comment>
<proteinExistence type="inferred from homology"/>
<evidence type="ECO:0000256" key="8">
    <source>
        <dbReference type="PROSITE-ProRule" id="PRU01360"/>
    </source>
</evidence>
<dbReference type="InterPro" id="IPR023996">
    <property type="entry name" value="TonB-dep_OMP_SusC/RagA"/>
</dbReference>
<evidence type="ECO:0000256" key="7">
    <source>
        <dbReference type="ARBA" id="ARBA00023237"/>
    </source>
</evidence>
<evidence type="ECO:0000256" key="3">
    <source>
        <dbReference type="ARBA" id="ARBA00022452"/>
    </source>
</evidence>
<feature type="domain" description="TonB-dependent receptor plug" evidence="12">
    <location>
        <begin position="126"/>
        <end position="240"/>
    </location>
</feature>
<dbReference type="SUPFAM" id="SSF56935">
    <property type="entry name" value="Porins"/>
    <property type="match status" value="1"/>
</dbReference>
<dbReference type="SUPFAM" id="SSF49464">
    <property type="entry name" value="Carboxypeptidase regulatory domain-like"/>
    <property type="match status" value="1"/>
</dbReference>
<dbReference type="Pfam" id="PF07715">
    <property type="entry name" value="Plug"/>
    <property type="match status" value="1"/>
</dbReference>
<keyword evidence="4 8" id="KW-0812">Transmembrane</keyword>
<evidence type="ECO:0000313" key="13">
    <source>
        <dbReference type="EMBL" id="OKS88743.1"/>
    </source>
</evidence>
<sequence>MKKLILTLGLAALCPFSKVVAQTNSHKPPNIILSGVVYSSTDKKPLLGASVLVAEKIVSQTNSSGEFQFKTSDTSGIIKISFIGYNPKTINFGNGNYGPYSIILTANQNELNEVVVSTGYQTIGKERTSGSFDQVDNKLLNRSAGTNVLDRLNGIASGLRFNGTAGTSVATGSADRYLGINIRGVSTLSGNVSTDPLIVLDNFPYEGNISNINPNDIESISILKDAAAASIWGARSGNGVIVITIKKGHRNQELSVELTGTVTFQNKPNLYYDRNFLPSKDYIDLETALFKKGYFDNWLTDTYDQSPVSPVTDLLAAAQAGTISNDYANTQINALRNADVRKDYEKYIYRSTINQQYSIGLRGGTKQNAYTMSVGYDQNQNPLVRNGFDRVTINAQNTYNPINNLSITTGLNYSRNNTALNNNLGYGSGISVGGPVSGIYPYAQFADANGNHSSVVKDYRATYTENAINNGYFDWSYRPLDELALADDYTKVNNLLFNVNATYKFLKHWNVSLQYQNEDQAVDNRNFESLNTYAARNLINQFTIPNPGGQPTYQVPVGGILNLTHNELISNNFRGQLNYNQIFSGKHEIVGLMGAELRQLTNTGYVRQSLGYNDEFGTAAENIDFYDYLATSPNGYNQIPSPLGNITGETNRFISYFANLAYTYNDKYTFTLSGRKDGSNIFGVRTNDRVTPLWSAGAVWNLAKEDFYKVNFLPLMRLRTSFGYNGNVYNGSAYVTGNYTTASTTGVTAIYNLTAPNPDLRWEKIKNFNFGLDFGTKNDRISGTLEYYIKDGTDLIENVPLFTSTGFLSFFGNAASTSTTGIDLTLNSKNITGVFKWNTTLLFSTLRDKVNTYNAQFSNASFQSKIGIPVVRHAVYGIYSYKWAGLDPADGDPQGYLNGKISKDYASIINNFNPDSLKYNGSARPTVYGSLRNDFTFNGVTLSANIGFEFGYVFRRPSTNLNAAEILLQSNSQNIDYEQRWQKQGDEKITNVPSIVYPSNDSRNTFYQYSSALVDNADNIRLLDLRLAYDLTKMSIRKLPFSKLQVFAYASNLGIIWRANKYGIDPDIVNTIYHSIPNPFTIALGFNANF</sequence>
<dbReference type="InterPro" id="IPR012910">
    <property type="entry name" value="Plug_dom"/>
</dbReference>
<dbReference type="InterPro" id="IPR008969">
    <property type="entry name" value="CarboxyPept-like_regulatory"/>
</dbReference>
<dbReference type="OrthoDB" id="9768177at2"/>
<keyword evidence="14" id="KW-1185">Reference proteome</keyword>
<reference evidence="13 14" key="1">
    <citation type="submission" date="2016-11" db="EMBL/GenBank/DDBJ databases">
        <title>Whole Genome Sequencing of Mucilaginibacter polytrichastri RG4-7(T) isolated from the moss sample.</title>
        <authorList>
            <person name="Li Y."/>
        </authorList>
    </citation>
    <scope>NUCLEOTIDE SEQUENCE [LARGE SCALE GENOMIC DNA]</scope>
    <source>
        <strain evidence="13 14">RG4-7</strain>
    </source>
</reference>
<dbReference type="Pfam" id="PF13715">
    <property type="entry name" value="CarbopepD_reg_2"/>
    <property type="match status" value="1"/>
</dbReference>
<keyword evidence="3 8" id="KW-1134">Transmembrane beta strand</keyword>
<dbReference type="PROSITE" id="PS52016">
    <property type="entry name" value="TONB_DEPENDENT_REC_3"/>
    <property type="match status" value="1"/>
</dbReference>
<dbReference type="InterPro" id="IPR000531">
    <property type="entry name" value="Beta-barrel_TonB"/>
</dbReference>
<evidence type="ECO:0000256" key="9">
    <source>
        <dbReference type="RuleBase" id="RU003357"/>
    </source>
</evidence>
<protein>
    <recommendedName>
        <fullName evidence="15">TonB-dependent receptor plug domain-containing protein</fullName>
    </recommendedName>
</protein>
<feature type="domain" description="TonB-dependent receptor-like beta-barrel" evidence="11">
    <location>
        <begin position="458"/>
        <end position="1053"/>
    </location>
</feature>
<evidence type="ECO:0000256" key="5">
    <source>
        <dbReference type="ARBA" id="ARBA00023077"/>
    </source>
</evidence>
<comment type="caution">
    <text evidence="13">The sequence shown here is derived from an EMBL/GenBank/DDBJ whole genome shotgun (WGS) entry which is preliminary data.</text>
</comment>
<dbReference type="InterPro" id="IPR036942">
    <property type="entry name" value="Beta-barrel_TonB_sf"/>
</dbReference>
<accession>A0A1Q6A418</accession>
<evidence type="ECO:0008006" key="15">
    <source>
        <dbReference type="Google" id="ProtNLM"/>
    </source>
</evidence>
<dbReference type="AlphaFoldDB" id="A0A1Q6A418"/>
<dbReference type="RefSeq" id="WP_074491284.1">
    <property type="nucleotide sequence ID" value="NZ_FPAM01000009.1"/>
</dbReference>
<evidence type="ECO:0000256" key="4">
    <source>
        <dbReference type="ARBA" id="ARBA00022692"/>
    </source>
</evidence>
<dbReference type="NCBIfam" id="TIGR04057">
    <property type="entry name" value="SusC_RagA_signa"/>
    <property type="match status" value="1"/>
</dbReference>
<dbReference type="GO" id="GO:0009279">
    <property type="term" value="C:cell outer membrane"/>
    <property type="evidence" value="ECO:0007669"/>
    <property type="project" value="UniProtKB-SubCell"/>
</dbReference>
<keyword evidence="7 8" id="KW-0998">Cell outer membrane</keyword>
<dbReference type="InterPro" id="IPR039426">
    <property type="entry name" value="TonB-dep_rcpt-like"/>
</dbReference>
<dbReference type="EMBL" id="MPPL01000001">
    <property type="protein sequence ID" value="OKS88743.1"/>
    <property type="molecule type" value="Genomic_DNA"/>
</dbReference>
<dbReference type="STRING" id="1302689.RG47T_4221"/>
<evidence type="ECO:0000256" key="10">
    <source>
        <dbReference type="SAM" id="SignalP"/>
    </source>
</evidence>
<evidence type="ECO:0000256" key="2">
    <source>
        <dbReference type="ARBA" id="ARBA00022448"/>
    </source>
</evidence>
<keyword evidence="2 8" id="KW-0813">Transport</keyword>
<dbReference type="NCBIfam" id="TIGR04056">
    <property type="entry name" value="OMP_RagA_SusC"/>
    <property type="match status" value="1"/>
</dbReference>
<keyword evidence="6 8" id="KW-0472">Membrane</keyword>
<feature type="chain" id="PRO_5010257733" description="TonB-dependent receptor plug domain-containing protein" evidence="10">
    <location>
        <begin position="22"/>
        <end position="1090"/>
    </location>
</feature>
<evidence type="ECO:0000259" key="11">
    <source>
        <dbReference type="Pfam" id="PF00593"/>
    </source>
</evidence>
<dbReference type="Gene3D" id="2.40.170.20">
    <property type="entry name" value="TonB-dependent receptor, beta-barrel domain"/>
    <property type="match status" value="1"/>
</dbReference>
<evidence type="ECO:0000259" key="12">
    <source>
        <dbReference type="Pfam" id="PF07715"/>
    </source>
</evidence>
<dbReference type="InterPro" id="IPR037066">
    <property type="entry name" value="Plug_dom_sf"/>
</dbReference>
<dbReference type="Proteomes" id="UP000186720">
    <property type="component" value="Unassembled WGS sequence"/>
</dbReference>
<name>A0A1Q6A418_9SPHI</name>
<dbReference type="Gene3D" id="2.170.130.10">
    <property type="entry name" value="TonB-dependent receptor, plug domain"/>
    <property type="match status" value="1"/>
</dbReference>
<dbReference type="InterPro" id="IPR023997">
    <property type="entry name" value="TonB-dep_OMP_SusC/RagA_CS"/>
</dbReference>
<keyword evidence="5 9" id="KW-0798">TonB box</keyword>
<comment type="subcellular location">
    <subcellularLocation>
        <location evidence="1 8">Cell outer membrane</location>
        <topology evidence="1 8">Multi-pass membrane protein</topology>
    </subcellularLocation>
</comment>
<keyword evidence="10" id="KW-0732">Signal</keyword>
<gene>
    <name evidence="13" type="ORF">RG47T_4221</name>
</gene>
<evidence type="ECO:0000256" key="1">
    <source>
        <dbReference type="ARBA" id="ARBA00004571"/>
    </source>
</evidence>
<evidence type="ECO:0000256" key="6">
    <source>
        <dbReference type="ARBA" id="ARBA00023136"/>
    </source>
</evidence>
<evidence type="ECO:0000313" key="14">
    <source>
        <dbReference type="Proteomes" id="UP000186720"/>
    </source>
</evidence>
<dbReference type="Pfam" id="PF00593">
    <property type="entry name" value="TonB_dep_Rec_b-barrel"/>
    <property type="match status" value="1"/>
</dbReference>